<keyword evidence="1 4" id="KW-0663">Pyridoxal phosphate</keyword>
<comment type="caution">
    <text evidence="6">The sequence shown here is derived from an EMBL/GenBank/DDBJ whole genome shotgun (WGS) entry which is preliminary data.</text>
</comment>
<dbReference type="SUPFAM" id="SSF53383">
    <property type="entry name" value="PLP-dependent transferases"/>
    <property type="match status" value="1"/>
</dbReference>
<evidence type="ECO:0000256" key="1">
    <source>
        <dbReference type="ARBA" id="ARBA00022898"/>
    </source>
</evidence>
<evidence type="ECO:0000256" key="5">
    <source>
        <dbReference type="RuleBase" id="RU004508"/>
    </source>
</evidence>
<evidence type="ECO:0000313" key="6">
    <source>
        <dbReference type="EMBL" id="PIW66551.1"/>
    </source>
</evidence>
<dbReference type="PIRSF" id="PIRSF000390">
    <property type="entry name" value="PLP_StrS"/>
    <property type="match status" value="1"/>
</dbReference>
<dbReference type="Pfam" id="PF01041">
    <property type="entry name" value="DegT_DnrJ_EryC1"/>
    <property type="match status" value="1"/>
</dbReference>
<dbReference type="EMBL" id="PFGP01000058">
    <property type="protein sequence ID" value="PIW66551.1"/>
    <property type="molecule type" value="Genomic_DNA"/>
</dbReference>
<dbReference type="Gene3D" id="3.40.640.10">
    <property type="entry name" value="Type I PLP-dependent aspartate aminotransferase-like (Major domain)"/>
    <property type="match status" value="1"/>
</dbReference>
<organism evidence="6 7">
    <name type="scientific">Candidatus Taenaricola geysiri</name>
    <dbReference type="NCBI Taxonomy" id="1974752"/>
    <lineage>
        <taxon>Bacteria</taxon>
        <taxon>Pseudomonadati</taxon>
        <taxon>Candidatus Omnitrophota</taxon>
        <taxon>Candidatus Taenaricola</taxon>
    </lineage>
</organism>
<feature type="active site" description="Proton acceptor" evidence="3">
    <location>
        <position position="186"/>
    </location>
</feature>
<dbReference type="AlphaFoldDB" id="A0A2J0LFC8"/>
<dbReference type="GO" id="GO:0000271">
    <property type="term" value="P:polysaccharide biosynthetic process"/>
    <property type="evidence" value="ECO:0007669"/>
    <property type="project" value="TreeGrafter"/>
</dbReference>
<dbReference type="InterPro" id="IPR015421">
    <property type="entry name" value="PyrdxlP-dep_Trfase_major"/>
</dbReference>
<dbReference type="Proteomes" id="UP000231267">
    <property type="component" value="Unassembled WGS sequence"/>
</dbReference>
<reference evidence="6 7" key="1">
    <citation type="submission" date="2017-09" db="EMBL/GenBank/DDBJ databases">
        <title>Depth-based differentiation of microbial function through sediment-hosted aquifers and enrichment of novel symbionts in the deep terrestrial subsurface.</title>
        <authorList>
            <person name="Probst A.J."/>
            <person name="Ladd B."/>
            <person name="Jarett J.K."/>
            <person name="Geller-Mcgrath D.E."/>
            <person name="Sieber C.M."/>
            <person name="Emerson J.B."/>
            <person name="Anantharaman K."/>
            <person name="Thomas B.C."/>
            <person name="Malmstrom R."/>
            <person name="Stieglmeier M."/>
            <person name="Klingl A."/>
            <person name="Woyke T."/>
            <person name="Ryan C.M."/>
            <person name="Banfield J.F."/>
        </authorList>
    </citation>
    <scope>NUCLEOTIDE SEQUENCE [LARGE SCALE GENOMIC DNA]</scope>
    <source>
        <strain evidence="6">CG12_big_fil_rev_8_21_14_0_65_43_15</strain>
    </source>
</reference>
<evidence type="ECO:0000256" key="2">
    <source>
        <dbReference type="ARBA" id="ARBA00037999"/>
    </source>
</evidence>
<evidence type="ECO:0000313" key="7">
    <source>
        <dbReference type="Proteomes" id="UP000231267"/>
    </source>
</evidence>
<dbReference type="CDD" id="cd00616">
    <property type="entry name" value="AHBA_syn"/>
    <property type="match status" value="1"/>
</dbReference>
<proteinExistence type="inferred from homology"/>
<dbReference type="PANTHER" id="PTHR30244">
    <property type="entry name" value="TRANSAMINASE"/>
    <property type="match status" value="1"/>
</dbReference>
<dbReference type="InterPro" id="IPR015422">
    <property type="entry name" value="PyrdxlP-dep_Trfase_small"/>
</dbReference>
<dbReference type="InterPro" id="IPR000653">
    <property type="entry name" value="DegT/StrS_aminotransferase"/>
</dbReference>
<sequence length="371" mass="41461">MQVPILDLKRQYTICKKEIEEAIKSVFEKCNFILGEEVSILEKKFSAYCGCKYAVAVASGTDALELTLRALGVGFGDEVITSPFSYIATSVAISNLGAKPVFVDIDPRTYTIDITKIEKAITKKTKAILPVHIYGHPANMEKINDLAKKHNLKVVEDACQAHGAEFNGKKVGGLGHAGCFSFYPSKNLGAYGDGGIVTTNDESLSEKIRIFRTCGRKSKYEHIFISSNSRLDTIQAAILLVKLRHLEEATALRRKHAAMYNGLLNDIKKSVQLPFESKDVRHVYHLYAIQISDRHKVAQFLQDKGISTLMHYPIPIHLEPAYEDYNYKKGDFPVAEALSERVLSLPMFPELTDIEIKYVSEKLKEAIKLCA</sequence>
<evidence type="ECO:0000256" key="3">
    <source>
        <dbReference type="PIRSR" id="PIRSR000390-1"/>
    </source>
</evidence>
<dbReference type="PANTHER" id="PTHR30244:SF36">
    <property type="entry name" value="3-OXO-GLUCOSE-6-PHOSPHATE:GLUTAMATE AMINOTRANSFERASE"/>
    <property type="match status" value="1"/>
</dbReference>
<gene>
    <name evidence="6" type="ORF">COW11_02715</name>
</gene>
<accession>A0A2J0LFC8</accession>
<feature type="modified residue" description="N6-(pyridoxal phosphate)lysine" evidence="4">
    <location>
        <position position="186"/>
    </location>
</feature>
<dbReference type="GO" id="GO:0030170">
    <property type="term" value="F:pyridoxal phosphate binding"/>
    <property type="evidence" value="ECO:0007669"/>
    <property type="project" value="UniProtKB-ARBA"/>
</dbReference>
<name>A0A2J0LFC8_9BACT</name>
<dbReference type="FunFam" id="3.40.640.10:FF:000089">
    <property type="entry name" value="Aminotransferase, DegT/DnrJ/EryC1/StrS family"/>
    <property type="match status" value="1"/>
</dbReference>
<dbReference type="Gene3D" id="3.90.1150.10">
    <property type="entry name" value="Aspartate Aminotransferase, domain 1"/>
    <property type="match status" value="1"/>
</dbReference>
<protein>
    <recommendedName>
        <fullName evidence="8">Erythromycin biosynthesis sensory transduction protein eryC1</fullName>
    </recommendedName>
</protein>
<evidence type="ECO:0000256" key="4">
    <source>
        <dbReference type="PIRSR" id="PIRSR000390-2"/>
    </source>
</evidence>
<dbReference type="InterPro" id="IPR015424">
    <property type="entry name" value="PyrdxlP-dep_Trfase"/>
</dbReference>
<dbReference type="GO" id="GO:0008483">
    <property type="term" value="F:transaminase activity"/>
    <property type="evidence" value="ECO:0007669"/>
    <property type="project" value="TreeGrafter"/>
</dbReference>
<comment type="similarity">
    <text evidence="2 5">Belongs to the DegT/DnrJ/EryC1 family.</text>
</comment>
<evidence type="ECO:0008006" key="8">
    <source>
        <dbReference type="Google" id="ProtNLM"/>
    </source>
</evidence>